<dbReference type="Gene3D" id="3.40.250.10">
    <property type="entry name" value="Rhodanese-like domain"/>
    <property type="match status" value="1"/>
</dbReference>
<keyword evidence="7" id="KW-0732">Signal</keyword>
<dbReference type="InterPro" id="IPR013766">
    <property type="entry name" value="Thioredoxin_domain"/>
</dbReference>
<dbReference type="SUPFAM" id="SSF52821">
    <property type="entry name" value="Rhodanese/Cell cycle control phosphatase"/>
    <property type="match status" value="1"/>
</dbReference>
<comment type="caution">
    <text evidence="10">The sequence shown here is derived from an EMBL/GenBank/DDBJ whole genome shotgun (WGS) entry which is preliminary data.</text>
</comment>
<dbReference type="InterPro" id="IPR005746">
    <property type="entry name" value="Thioredoxin"/>
</dbReference>
<evidence type="ECO:0000256" key="3">
    <source>
        <dbReference type="ARBA" id="ARBA00022982"/>
    </source>
</evidence>
<feature type="chain" id="PRO_5020913083" description="Thioredoxin" evidence="7">
    <location>
        <begin position="19"/>
        <end position="229"/>
    </location>
</feature>
<feature type="signal peptide" evidence="7">
    <location>
        <begin position="1"/>
        <end position="18"/>
    </location>
</feature>
<comment type="similarity">
    <text evidence="1">Belongs to the thioredoxin family.</text>
</comment>
<gene>
    <name evidence="10" type="primary">trxA</name>
    <name evidence="10" type="ORF">EPD60_12595</name>
</gene>
<dbReference type="GO" id="GO:0005829">
    <property type="term" value="C:cytosol"/>
    <property type="evidence" value="ECO:0007669"/>
    <property type="project" value="TreeGrafter"/>
</dbReference>
<dbReference type="OrthoDB" id="9808735at2"/>
<evidence type="ECO:0000256" key="4">
    <source>
        <dbReference type="ARBA" id="ARBA00023157"/>
    </source>
</evidence>
<dbReference type="InterPro" id="IPR017937">
    <property type="entry name" value="Thioredoxin_CS"/>
</dbReference>
<dbReference type="SUPFAM" id="SSF52833">
    <property type="entry name" value="Thioredoxin-like"/>
    <property type="match status" value="1"/>
</dbReference>
<feature type="domain" description="Rhodanese" evidence="8">
    <location>
        <begin position="37"/>
        <end position="127"/>
    </location>
</feature>
<evidence type="ECO:0000313" key="10">
    <source>
        <dbReference type="EMBL" id="TCJ13229.1"/>
    </source>
</evidence>
<protein>
    <recommendedName>
        <fullName evidence="6">Thioredoxin</fullName>
    </recommendedName>
</protein>
<evidence type="ECO:0000313" key="11">
    <source>
        <dbReference type="Proteomes" id="UP000295334"/>
    </source>
</evidence>
<proteinExistence type="inferred from homology"/>
<sequence>MKRLLTVLSLFIALAASAQTQSANLLAANDFARKIFETPKKVVLDVRTPDEFSKGHLEHARNINWNGGSFEQEVATLDKNTPLFVYCLGGGRSASASAKLRALGFTEVYELDGGIMKWRQAGLMEEGAALRGMNMSQYNALLKTDKLVLVDFYAEWCGPCKVMKPYLEEIAKEKAGSVEVVRIDVDQNPILARELQIAALPTLVLYKGEKVKWWNVGYVPKKTVVKQLK</sequence>
<dbReference type="RefSeq" id="WP_131449851.1">
    <property type="nucleotide sequence ID" value="NZ_SJZI01000046.1"/>
</dbReference>
<keyword evidence="4" id="KW-1015">Disulfide bond</keyword>
<reference evidence="10 11" key="1">
    <citation type="submission" date="2019-03" db="EMBL/GenBank/DDBJ databases">
        <authorList>
            <person name="Kim M.K.M."/>
        </authorList>
    </citation>
    <scope>NUCLEOTIDE SEQUENCE [LARGE SCALE GENOMIC DNA]</scope>
    <source>
        <strain evidence="10 11">17J68-12</strain>
    </source>
</reference>
<name>A0A4R1B970_9BACT</name>
<keyword evidence="2" id="KW-0813">Transport</keyword>
<dbReference type="GO" id="GO:0045454">
    <property type="term" value="P:cell redox homeostasis"/>
    <property type="evidence" value="ECO:0007669"/>
    <property type="project" value="TreeGrafter"/>
</dbReference>
<evidence type="ECO:0000256" key="1">
    <source>
        <dbReference type="ARBA" id="ARBA00008987"/>
    </source>
</evidence>
<organism evidence="10 11">
    <name type="scientific">Flaviaesturariibacter flavus</name>
    <dbReference type="NCBI Taxonomy" id="2502780"/>
    <lineage>
        <taxon>Bacteria</taxon>
        <taxon>Pseudomonadati</taxon>
        <taxon>Bacteroidota</taxon>
        <taxon>Chitinophagia</taxon>
        <taxon>Chitinophagales</taxon>
        <taxon>Chitinophagaceae</taxon>
        <taxon>Flaviaestuariibacter</taxon>
    </lineage>
</organism>
<keyword evidence="5" id="KW-0676">Redox-active center</keyword>
<dbReference type="PANTHER" id="PTHR45663:SF11">
    <property type="entry name" value="GEO12009P1"/>
    <property type="match status" value="1"/>
</dbReference>
<evidence type="ECO:0000256" key="2">
    <source>
        <dbReference type="ARBA" id="ARBA00022448"/>
    </source>
</evidence>
<dbReference type="SMART" id="SM00450">
    <property type="entry name" value="RHOD"/>
    <property type="match status" value="1"/>
</dbReference>
<dbReference type="InterPro" id="IPR036249">
    <property type="entry name" value="Thioredoxin-like_sf"/>
</dbReference>
<dbReference type="Gene3D" id="3.40.30.10">
    <property type="entry name" value="Glutaredoxin"/>
    <property type="match status" value="1"/>
</dbReference>
<dbReference type="PANTHER" id="PTHR45663">
    <property type="entry name" value="GEO12009P1"/>
    <property type="match status" value="1"/>
</dbReference>
<dbReference type="PROSITE" id="PS50206">
    <property type="entry name" value="RHODANESE_3"/>
    <property type="match status" value="1"/>
</dbReference>
<dbReference type="NCBIfam" id="TIGR01068">
    <property type="entry name" value="thioredoxin"/>
    <property type="match status" value="1"/>
</dbReference>
<evidence type="ECO:0000256" key="6">
    <source>
        <dbReference type="NCBIfam" id="TIGR01068"/>
    </source>
</evidence>
<dbReference type="CDD" id="cd00158">
    <property type="entry name" value="RHOD"/>
    <property type="match status" value="1"/>
</dbReference>
<dbReference type="Proteomes" id="UP000295334">
    <property type="component" value="Unassembled WGS sequence"/>
</dbReference>
<evidence type="ECO:0000259" key="9">
    <source>
        <dbReference type="PROSITE" id="PS51352"/>
    </source>
</evidence>
<dbReference type="PROSITE" id="PS00194">
    <property type="entry name" value="THIOREDOXIN_1"/>
    <property type="match status" value="1"/>
</dbReference>
<evidence type="ECO:0000256" key="5">
    <source>
        <dbReference type="ARBA" id="ARBA00023284"/>
    </source>
</evidence>
<evidence type="ECO:0000256" key="7">
    <source>
        <dbReference type="SAM" id="SignalP"/>
    </source>
</evidence>
<dbReference type="EMBL" id="SJZI01000046">
    <property type="protein sequence ID" value="TCJ13229.1"/>
    <property type="molecule type" value="Genomic_DNA"/>
</dbReference>
<keyword evidence="3" id="KW-0249">Electron transport</keyword>
<dbReference type="GO" id="GO:0015035">
    <property type="term" value="F:protein-disulfide reductase activity"/>
    <property type="evidence" value="ECO:0007669"/>
    <property type="project" value="UniProtKB-UniRule"/>
</dbReference>
<evidence type="ECO:0000259" key="8">
    <source>
        <dbReference type="PROSITE" id="PS50206"/>
    </source>
</evidence>
<dbReference type="PRINTS" id="PR00421">
    <property type="entry name" value="THIOREDOXIN"/>
</dbReference>
<keyword evidence="11" id="KW-1185">Reference proteome</keyword>
<dbReference type="InterPro" id="IPR001763">
    <property type="entry name" value="Rhodanese-like_dom"/>
</dbReference>
<dbReference type="Pfam" id="PF00085">
    <property type="entry name" value="Thioredoxin"/>
    <property type="match status" value="1"/>
</dbReference>
<feature type="domain" description="Thioredoxin" evidence="9">
    <location>
        <begin position="96"/>
        <end position="229"/>
    </location>
</feature>
<dbReference type="AlphaFoldDB" id="A0A4R1B970"/>
<dbReference type="PROSITE" id="PS51352">
    <property type="entry name" value="THIOREDOXIN_2"/>
    <property type="match status" value="1"/>
</dbReference>
<dbReference type="InterPro" id="IPR036873">
    <property type="entry name" value="Rhodanese-like_dom_sf"/>
</dbReference>
<dbReference type="CDD" id="cd02947">
    <property type="entry name" value="TRX_family"/>
    <property type="match status" value="1"/>
</dbReference>
<dbReference type="Pfam" id="PF00581">
    <property type="entry name" value="Rhodanese"/>
    <property type="match status" value="1"/>
</dbReference>
<accession>A0A4R1B970</accession>